<name>A0A381QPZ6_9ZZZZ</name>
<gene>
    <name evidence="1" type="ORF">METZ01_LOCUS33443</name>
</gene>
<sequence length="57" mass="6573">MSYSNKAQLFSKGFCWRSVLANLIDALPQNEVSMALNCALCKENHEIKTNYVDMFRQ</sequence>
<protein>
    <submittedName>
        <fullName evidence="1">Uncharacterized protein</fullName>
    </submittedName>
</protein>
<dbReference type="EMBL" id="UINC01001433">
    <property type="protein sequence ID" value="SUZ80589.1"/>
    <property type="molecule type" value="Genomic_DNA"/>
</dbReference>
<reference evidence="1" key="1">
    <citation type="submission" date="2018-05" db="EMBL/GenBank/DDBJ databases">
        <authorList>
            <person name="Lanie J.A."/>
            <person name="Ng W.-L."/>
            <person name="Kazmierczak K.M."/>
            <person name="Andrzejewski T.M."/>
            <person name="Davidsen T.M."/>
            <person name="Wayne K.J."/>
            <person name="Tettelin H."/>
            <person name="Glass J.I."/>
            <person name="Rusch D."/>
            <person name="Podicherti R."/>
            <person name="Tsui H.-C.T."/>
            <person name="Winkler M.E."/>
        </authorList>
    </citation>
    <scope>NUCLEOTIDE SEQUENCE</scope>
</reference>
<evidence type="ECO:0000313" key="1">
    <source>
        <dbReference type="EMBL" id="SUZ80589.1"/>
    </source>
</evidence>
<accession>A0A381QPZ6</accession>
<dbReference type="AlphaFoldDB" id="A0A381QPZ6"/>
<organism evidence="1">
    <name type="scientific">marine metagenome</name>
    <dbReference type="NCBI Taxonomy" id="408172"/>
    <lineage>
        <taxon>unclassified sequences</taxon>
        <taxon>metagenomes</taxon>
        <taxon>ecological metagenomes</taxon>
    </lineage>
</organism>
<proteinExistence type="predicted"/>